<dbReference type="EMBL" id="JACHIB010000002">
    <property type="protein sequence ID" value="MBB6082362.1"/>
    <property type="molecule type" value="Genomic_DNA"/>
</dbReference>
<dbReference type="InterPro" id="IPR006675">
    <property type="entry name" value="HDIG_dom"/>
</dbReference>
<evidence type="ECO:0000256" key="1">
    <source>
        <dbReference type="SAM" id="MobiDB-lite"/>
    </source>
</evidence>
<dbReference type="Proteomes" id="UP000541136">
    <property type="component" value="Unassembled WGS sequence"/>
</dbReference>
<keyword evidence="3" id="KW-0808">Transferase</keyword>
<dbReference type="GO" id="GO:0016740">
    <property type="term" value="F:transferase activity"/>
    <property type="evidence" value="ECO:0007669"/>
    <property type="project" value="UniProtKB-KW"/>
</dbReference>
<dbReference type="InterPro" id="IPR021812">
    <property type="entry name" value="DUF3391"/>
</dbReference>
<feature type="domain" description="HD-GYP" evidence="2">
    <location>
        <begin position="157"/>
        <end position="354"/>
    </location>
</feature>
<dbReference type="GO" id="GO:0008081">
    <property type="term" value="F:phosphoric diester hydrolase activity"/>
    <property type="evidence" value="ECO:0007669"/>
    <property type="project" value="UniProtKB-ARBA"/>
</dbReference>
<sequence>MTGTDCAAIARDLRVRDMPIKRVSLSELRLGMYIHRLKGDWFRHPFWRGSFLLSRQQDLEAIQAAGIQSVWIDTDKGRSPPDPAVAQANARRDAQARQGDGFAPVEPSPTAVSLEEEIDQARRLCLAAQDQVMGMFEEARMGRAIDPEATLPLVRQIADSVGRHPQALFSVARLKTRDNYTYLHSVAVCALMLALSRQLRLDGILTRHAGLGGLMHDVGKAAIPLSILNKPGQLTDDEFDIMKTHAFLGAAMLREGGADEAIQSIALHHHEKFDGTGYPDRLAGKDIPLLARMGAVCDVYDAVTSERRLQGALESRRDHAPHGELDGAFRSSRLRGLRQDGGHLSDRLAGAAEIPAPGGRGGVGHPFAAAAEGQGLFLPADPQAVRRGIPRPEPAGMRGPHPAGGGSGRLESHRAGGVLDAGRVPLVAAGGAARGRIPGPRVRGRQAQETAARAYAARAYAARAMDVSRVSAAPSWAGAAEAAGIVCDSSMWLRCRRLAASTRTPSITAAVPTQYGTWSPKVSPR</sequence>
<dbReference type="SMART" id="SM00471">
    <property type="entry name" value="HDc"/>
    <property type="match status" value="1"/>
</dbReference>
<dbReference type="PROSITE" id="PS51832">
    <property type="entry name" value="HD_GYP"/>
    <property type="match status" value="1"/>
</dbReference>
<dbReference type="Pfam" id="PF13487">
    <property type="entry name" value="HD_5"/>
    <property type="match status" value="1"/>
</dbReference>
<comment type="caution">
    <text evidence="3">The sequence shown here is derived from an EMBL/GenBank/DDBJ whole genome shotgun (WGS) entry which is preliminary data.</text>
</comment>
<evidence type="ECO:0000313" key="4">
    <source>
        <dbReference type="Proteomes" id="UP000541136"/>
    </source>
</evidence>
<proteinExistence type="predicted"/>
<name>A0A7W9TMI2_CASDE</name>
<dbReference type="NCBIfam" id="TIGR00277">
    <property type="entry name" value="HDIG"/>
    <property type="match status" value="1"/>
</dbReference>
<protein>
    <submittedName>
        <fullName evidence="3">Putative nucleotidyltransferase with HDIG domain</fullName>
    </submittedName>
</protein>
<feature type="compositionally biased region" description="Basic and acidic residues" evidence="1">
    <location>
        <begin position="312"/>
        <end position="327"/>
    </location>
</feature>
<dbReference type="Pfam" id="PF11871">
    <property type="entry name" value="DUF3391"/>
    <property type="match status" value="1"/>
</dbReference>
<dbReference type="SUPFAM" id="SSF109604">
    <property type="entry name" value="HD-domain/PDEase-like"/>
    <property type="match status" value="1"/>
</dbReference>
<dbReference type="InterPro" id="IPR037522">
    <property type="entry name" value="HD_GYP_dom"/>
</dbReference>
<feature type="region of interest" description="Disordered" evidence="1">
    <location>
        <begin position="73"/>
        <end position="109"/>
    </location>
</feature>
<gene>
    <name evidence="3" type="ORF">HNR28_000382</name>
</gene>
<feature type="region of interest" description="Disordered" evidence="1">
    <location>
        <begin position="312"/>
        <end position="332"/>
    </location>
</feature>
<accession>A0A7W9TMI2</accession>
<evidence type="ECO:0000259" key="2">
    <source>
        <dbReference type="PROSITE" id="PS51832"/>
    </source>
</evidence>
<reference evidence="3 4" key="1">
    <citation type="submission" date="2020-08" db="EMBL/GenBank/DDBJ databases">
        <title>Genomic Encyclopedia of Type Strains, Phase IV (KMG-IV): sequencing the most valuable type-strain genomes for metagenomic binning, comparative biology and taxonomic classification.</title>
        <authorList>
            <person name="Goeker M."/>
        </authorList>
    </citation>
    <scope>NUCLEOTIDE SEQUENCE [LARGE SCALE GENOMIC DNA]</scope>
    <source>
        <strain evidence="3 4">DSM 12141</strain>
    </source>
</reference>
<dbReference type="CDD" id="cd00077">
    <property type="entry name" value="HDc"/>
    <property type="match status" value="1"/>
</dbReference>
<dbReference type="PANTHER" id="PTHR43155:SF2">
    <property type="entry name" value="CYCLIC DI-GMP PHOSPHODIESTERASE PA4108"/>
    <property type="match status" value="1"/>
</dbReference>
<evidence type="ECO:0000313" key="3">
    <source>
        <dbReference type="EMBL" id="MBB6082362.1"/>
    </source>
</evidence>
<dbReference type="AlphaFoldDB" id="A0A7W9TMI2"/>
<dbReference type="Gene3D" id="1.10.3210.10">
    <property type="entry name" value="Hypothetical protein af1432"/>
    <property type="match status" value="1"/>
</dbReference>
<organism evidence="3 4">
    <name type="scientific">Castellaniella defragrans</name>
    <name type="common">Alcaligenes defragrans</name>
    <dbReference type="NCBI Taxonomy" id="75697"/>
    <lineage>
        <taxon>Bacteria</taxon>
        <taxon>Pseudomonadati</taxon>
        <taxon>Pseudomonadota</taxon>
        <taxon>Betaproteobacteria</taxon>
        <taxon>Burkholderiales</taxon>
        <taxon>Alcaligenaceae</taxon>
        <taxon>Castellaniella</taxon>
    </lineage>
</organism>
<dbReference type="InterPro" id="IPR003607">
    <property type="entry name" value="HD/PDEase_dom"/>
</dbReference>
<dbReference type="PANTHER" id="PTHR43155">
    <property type="entry name" value="CYCLIC DI-GMP PHOSPHODIESTERASE PA4108-RELATED"/>
    <property type="match status" value="1"/>
</dbReference>
<feature type="region of interest" description="Disordered" evidence="1">
    <location>
        <begin position="387"/>
        <end position="413"/>
    </location>
</feature>